<dbReference type="EMBL" id="CM045867">
    <property type="protein sequence ID" value="KAI7959725.1"/>
    <property type="molecule type" value="Genomic_DNA"/>
</dbReference>
<accession>A0ACC0ESY7</accession>
<evidence type="ECO:0000313" key="1">
    <source>
        <dbReference type="EMBL" id="KAI7959725.1"/>
    </source>
</evidence>
<organism evidence="1 2">
    <name type="scientific">Puccinia striiformis f. sp. tritici</name>
    <dbReference type="NCBI Taxonomy" id="168172"/>
    <lineage>
        <taxon>Eukaryota</taxon>
        <taxon>Fungi</taxon>
        <taxon>Dikarya</taxon>
        <taxon>Basidiomycota</taxon>
        <taxon>Pucciniomycotina</taxon>
        <taxon>Pucciniomycetes</taxon>
        <taxon>Pucciniales</taxon>
        <taxon>Pucciniaceae</taxon>
        <taxon>Puccinia</taxon>
    </lineage>
</organism>
<reference evidence="1 2" key="3">
    <citation type="journal article" date="2022" name="Microbiol. Spectr.">
        <title>Folding features and dynamics of 3D genome architecture in plant fungal pathogens.</title>
        <authorList>
            <person name="Xia C."/>
        </authorList>
    </citation>
    <scope>NUCLEOTIDE SEQUENCE [LARGE SCALE GENOMIC DNA]</scope>
    <source>
        <strain evidence="1 2">93-210</strain>
    </source>
</reference>
<comment type="caution">
    <text evidence="1">The sequence shown here is derived from an EMBL/GenBank/DDBJ whole genome shotgun (WGS) entry which is preliminary data.</text>
</comment>
<gene>
    <name evidence="1" type="ORF">MJO28_003516</name>
</gene>
<sequence length="89" mass="9770">MFIAQWTRSAIITSAVVALAVLPFITPSELHRRAFDPQQCGVRYVSALWLPDVECTNYGNVKYSCARKHCYLGAKNAPPSLSNADAGKI</sequence>
<protein>
    <submittedName>
        <fullName evidence="1">Uncharacterized protein</fullName>
    </submittedName>
</protein>
<proteinExistence type="predicted"/>
<evidence type="ECO:0000313" key="2">
    <source>
        <dbReference type="Proteomes" id="UP001060170"/>
    </source>
</evidence>
<reference evidence="2" key="1">
    <citation type="journal article" date="2018" name="BMC Genomics">
        <title>Genomic insights into host adaptation between the wheat stripe rust pathogen (Puccinia striiformis f. sp. tritici) and the barley stripe rust pathogen (Puccinia striiformis f. sp. hordei).</title>
        <authorList>
            <person name="Xia C."/>
            <person name="Wang M."/>
            <person name="Yin C."/>
            <person name="Cornejo O.E."/>
            <person name="Hulbert S.H."/>
            <person name="Chen X."/>
        </authorList>
    </citation>
    <scope>NUCLEOTIDE SEQUENCE [LARGE SCALE GENOMIC DNA]</scope>
    <source>
        <strain evidence="2">93-210</strain>
    </source>
</reference>
<name>A0ACC0ESY7_9BASI</name>
<keyword evidence="2" id="KW-1185">Reference proteome</keyword>
<dbReference type="Proteomes" id="UP001060170">
    <property type="component" value="Chromosome 3"/>
</dbReference>
<reference evidence="2" key="2">
    <citation type="journal article" date="2018" name="Mol. Plant Microbe Interact.">
        <title>Genome sequence resources for the wheat stripe rust pathogen (Puccinia striiformis f. sp. tritici) and the barley stripe rust pathogen (Puccinia striiformis f. sp. hordei).</title>
        <authorList>
            <person name="Xia C."/>
            <person name="Wang M."/>
            <person name="Yin C."/>
            <person name="Cornejo O.E."/>
            <person name="Hulbert S.H."/>
            <person name="Chen X."/>
        </authorList>
    </citation>
    <scope>NUCLEOTIDE SEQUENCE [LARGE SCALE GENOMIC DNA]</scope>
    <source>
        <strain evidence="2">93-210</strain>
    </source>
</reference>